<reference evidence="1 2" key="2">
    <citation type="journal article" date="2017" name="Front. Plant Sci.">
        <title>Gene Classification and Mining of Molecular Markers Useful in Red Clover (Trifolium pratense) Breeding.</title>
        <authorList>
            <person name="Istvanek J."/>
            <person name="Dluhosova J."/>
            <person name="Dluhos P."/>
            <person name="Patkova L."/>
            <person name="Nedelnik J."/>
            <person name="Repkova J."/>
        </authorList>
    </citation>
    <scope>NUCLEOTIDE SEQUENCE [LARGE SCALE GENOMIC DNA]</scope>
    <source>
        <strain evidence="2">cv. Tatra</strain>
        <tissue evidence="1">Young leaves</tissue>
    </source>
</reference>
<proteinExistence type="predicted"/>
<sequence length="41" mass="4582">RLNNVEAAIEVGIKGVHFKNVDLLREELSLMGIDISTDEDQ</sequence>
<evidence type="ECO:0000313" key="1">
    <source>
        <dbReference type="EMBL" id="PNX86432.1"/>
    </source>
</evidence>
<dbReference type="ExpressionAtlas" id="A0A2K3M6K9">
    <property type="expression patterns" value="baseline"/>
</dbReference>
<dbReference type="EMBL" id="ASHM01051168">
    <property type="protein sequence ID" value="PNX86432.1"/>
    <property type="molecule type" value="Genomic_DNA"/>
</dbReference>
<feature type="non-terminal residue" evidence="1">
    <location>
        <position position="1"/>
    </location>
</feature>
<protein>
    <submittedName>
        <fullName evidence="1">Phosphoglycolate phosphatase</fullName>
    </submittedName>
</protein>
<reference evidence="1 2" key="1">
    <citation type="journal article" date="2014" name="Am. J. Bot.">
        <title>Genome assembly and annotation for red clover (Trifolium pratense; Fabaceae).</title>
        <authorList>
            <person name="Istvanek J."/>
            <person name="Jaros M."/>
            <person name="Krenek A."/>
            <person name="Repkova J."/>
        </authorList>
    </citation>
    <scope>NUCLEOTIDE SEQUENCE [LARGE SCALE GENOMIC DNA]</scope>
    <source>
        <strain evidence="2">cv. Tatra</strain>
        <tissue evidence="1">Young leaves</tissue>
    </source>
</reference>
<evidence type="ECO:0000313" key="2">
    <source>
        <dbReference type="Proteomes" id="UP000236291"/>
    </source>
</evidence>
<organism evidence="1 2">
    <name type="scientific">Trifolium pratense</name>
    <name type="common">Red clover</name>
    <dbReference type="NCBI Taxonomy" id="57577"/>
    <lineage>
        <taxon>Eukaryota</taxon>
        <taxon>Viridiplantae</taxon>
        <taxon>Streptophyta</taxon>
        <taxon>Embryophyta</taxon>
        <taxon>Tracheophyta</taxon>
        <taxon>Spermatophyta</taxon>
        <taxon>Magnoliopsida</taxon>
        <taxon>eudicotyledons</taxon>
        <taxon>Gunneridae</taxon>
        <taxon>Pentapetalae</taxon>
        <taxon>rosids</taxon>
        <taxon>fabids</taxon>
        <taxon>Fabales</taxon>
        <taxon>Fabaceae</taxon>
        <taxon>Papilionoideae</taxon>
        <taxon>50 kb inversion clade</taxon>
        <taxon>NPAAA clade</taxon>
        <taxon>Hologalegina</taxon>
        <taxon>IRL clade</taxon>
        <taxon>Trifolieae</taxon>
        <taxon>Trifolium</taxon>
    </lineage>
</organism>
<accession>A0A2K3M6K9</accession>
<name>A0A2K3M6K9_TRIPR</name>
<gene>
    <name evidence="1" type="ORF">L195_g042510</name>
</gene>
<dbReference type="AlphaFoldDB" id="A0A2K3M6K9"/>
<comment type="caution">
    <text evidence="1">The sequence shown here is derived from an EMBL/GenBank/DDBJ whole genome shotgun (WGS) entry which is preliminary data.</text>
</comment>
<dbReference type="Proteomes" id="UP000236291">
    <property type="component" value="Unassembled WGS sequence"/>
</dbReference>